<feature type="compositionally biased region" description="Polar residues" evidence="3">
    <location>
        <begin position="159"/>
        <end position="170"/>
    </location>
</feature>
<dbReference type="Gene3D" id="2.130.10.10">
    <property type="entry name" value="YVTN repeat-like/Quinoprotein amine dehydrogenase"/>
    <property type="match status" value="2"/>
</dbReference>
<dbReference type="PANTHER" id="PTHR22625">
    <property type="entry name" value="PLEXIN"/>
    <property type="match status" value="1"/>
</dbReference>
<dbReference type="PROSITE" id="PS51004">
    <property type="entry name" value="SEMA"/>
    <property type="match status" value="1"/>
</dbReference>
<evidence type="ECO:0000256" key="1">
    <source>
        <dbReference type="ARBA" id="ARBA00023180"/>
    </source>
</evidence>
<dbReference type="GO" id="GO:0002116">
    <property type="term" value="C:semaphorin receptor complex"/>
    <property type="evidence" value="ECO:0007669"/>
    <property type="project" value="TreeGrafter"/>
</dbReference>
<dbReference type="GO" id="GO:0017154">
    <property type="term" value="F:semaphorin receptor activity"/>
    <property type="evidence" value="ECO:0007669"/>
    <property type="project" value="InterPro"/>
</dbReference>
<accession>Q4TH91</accession>
<dbReference type="InterPro" id="IPR001627">
    <property type="entry name" value="Semap_dom"/>
</dbReference>
<dbReference type="GO" id="GO:0007399">
    <property type="term" value="P:nervous system development"/>
    <property type="evidence" value="ECO:0007669"/>
    <property type="project" value="UniProtKB-ARBA"/>
</dbReference>
<evidence type="ECO:0000256" key="3">
    <source>
        <dbReference type="SAM" id="MobiDB-lite"/>
    </source>
</evidence>
<feature type="region of interest" description="Disordered" evidence="3">
    <location>
        <begin position="141"/>
        <end position="197"/>
    </location>
</feature>
<evidence type="ECO:0000313" key="5">
    <source>
        <dbReference type="EMBL" id="CAF87741.1"/>
    </source>
</evidence>
<dbReference type="GO" id="GO:0007162">
    <property type="term" value="P:negative regulation of cell adhesion"/>
    <property type="evidence" value="ECO:0007669"/>
    <property type="project" value="TreeGrafter"/>
</dbReference>
<feature type="compositionally biased region" description="Gly residues" evidence="3">
    <location>
        <begin position="187"/>
        <end position="197"/>
    </location>
</feature>
<dbReference type="InterPro" id="IPR015943">
    <property type="entry name" value="WD40/YVTN_repeat-like_dom_sf"/>
</dbReference>
<dbReference type="PANTHER" id="PTHR22625:SF69">
    <property type="entry name" value="PLEXIN-B3"/>
    <property type="match status" value="1"/>
</dbReference>
<dbReference type="SUPFAM" id="SSF101912">
    <property type="entry name" value="Sema domain"/>
    <property type="match status" value="2"/>
</dbReference>
<dbReference type="AlphaFoldDB" id="Q4TH91"/>
<sequence>WVELHGAPLSHLVLNAHSGVLYVGGVDHLYQLTSDLEVMSHARTGPHQDSPDCLPPISLEDCPSARLTHNYNKLLLTEPGEGPEPGSLIVCGSLYQGICDKRSLSNISQFIYQTHNPVDTQYVAANDPRVSTVALVITADGKQEGPGRRRHASDARWPSYTSKGPGTSRPSPRGACTRCAASPRLRPGGGAGEAGGGKLLRVQQPFCEGGGARKPRLLPVLAPGHVAEEGVQDVRLPALHLRPQLLLLRGGSPGLPRRLQPSAGGLAGEPHGKAALFVIMAAGQASTPVASSRSALCVYGMAELDAMLLRAQEVCYTGGGRGSSGQEEAYIEYAVSSKCLKLPK</sequence>
<evidence type="ECO:0000259" key="4">
    <source>
        <dbReference type="PROSITE" id="PS51004"/>
    </source>
</evidence>
<name>Q4TH91_TETNG</name>
<organism evidence="5">
    <name type="scientific">Tetraodon nigroviridis</name>
    <name type="common">Spotted green pufferfish</name>
    <name type="synonym">Chelonodon nigroviridis</name>
    <dbReference type="NCBI Taxonomy" id="99883"/>
    <lineage>
        <taxon>Eukaryota</taxon>
        <taxon>Metazoa</taxon>
        <taxon>Chordata</taxon>
        <taxon>Craniata</taxon>
        <taxon>Vertebrata</taxon>
        <taxon>Euteleostomi</taxon>
        <taxon>Actinopterygii</taxon>
        <taxon>Neopterygii</taxon>
        <taxon>Teleostei</taxon>
        <taxon>Neoteleostei</taxon>
        <taxon>Acanthomorphata</taxon>
        <taxon>Eupercaria</taxon>
        <taxon>Tetraodontiformes</taxon>
        <taxon>Tetradontoidea</taxon>
        <taxon>Tetraodontidae</taxon>
        <taxon>Tetraodon</taxon>
    </lineage>
</organism>
<dbReference type="SMART" id="SM00630">
    <property type="entry name" value="Sema"/>
    <property type="match status" value="1"/>
</dbReference>
<dbReference type="GO" id="GO:0050772">
    <property type="term" value="P:positive regulation of axonogenesis"/>
    <property type="evidence" value="ECO:0007669"/>
    <property type="project" value="TreeGrafter"/>
</dbReference>
<comment type="caution">
    <text evidence="2">Lacks conserved residue(s) required for the propagation of feature annotation.</text>
</comment>
<feature type="domain" description="Sema" evidence="4">
    <location>
        <begin position="1"/>
        <end position="344"/>
    </location>
</feature>
<dbReference type="InterPro" id="IPR031148">
    <property type="entry name" value="Plexin"/>
</dbReference>
<reference evidence="5" key="2">
    <citation type="submission" date="2004-02" db="EMBL/GenBank/DDBJ databases">
        <authorList>
            <consortium name="Genoscope"/>
            <consortium name="Whitehead Institute Centre for Genome Research"/>
        </authorList>
    </citation>
    <scope>NUCLEOTIDE SEQUENCE</scope>
</reference>
<dbReference type="InterPro" id="IPR036352">
    <property type="entry name" value="Semap_dom_sf"/>
</dbReference>
<dbReference type="GO" id="GO:0008360">
    <property type="term" value="P:regulation of cell shape"/>
    <property type="evidence" value="ECO:0007669"/>
    <property type="project" value="TreeGrafter"/>
</dbReference>
<keyword evidence="1" id="KW-0325">Glycoprotein</keyword>
<dbReference type="KEGG" id="tng:GSTEN00000688G001"/>
<dbReference type="GO" id="GO:0030334">
    <property type="term" value="P:regulation of cell migration"/>
    <property type="evidence" value="ECO:0007669"/>
    <property type="project" value="TreeGrafter"/>
</dbReference>
<protein>
    <submittedName>
        <fullName evidence="5">(spotted green pufferfish) hypothetical protein</fullName>
    </submittedName>
</protein>
<feature type="non-terminal residue" evidence="5">
    <location>
        <position position="344"/>
    </location>
</feature>
<feature type="non-terminal residue" evidence="5">
    <location>
        <position position="1"/>
    </location>
</feature>
<reference evidence="5" key="1">
    <citation type="journal article" date="2004" name="Nature">
        <title>Genome duplication in the teleost fish Tetraodon nigroviridis reveals the early vertebrate proto-karyotype.</title>
        <authorList>
            <person name="Jaillon O."/>
            <person name="Aury J.-M."/>
            <person name="Brunet F."/>
            <person name="Petit J.-L."/>
            <person name="Stange-Thomann N."/>
            <person name="Mauceli E."/>
            <person name="Bouneau L."/>
            <person name="Fischer C."/>
            <person name="Ozouf-Costaz C."/>
            <person name="Bernot A."/>
            <person name="Nicaud S."/>
            <person name="Jaffe D."/>
            <person name="Fisher S."/>
            <person name="Lutfalla G."/>
            <person name="Dossat C."/>
            <person name="Segurens B."/>
            <person name="Dasilva C."/>
            <person name="Salanoubat M."/>
            <person name="Levy M."/>
            <person name="Boudet N."/>
            <person name="Castellano S."/>
            <person name="Anthouard V."/>
            <person name="Jubin C."/>
            <person name="Castelli V."/>
            <person name="Katinka M."/>
            <person name="Vacherie B."/>
            <person name="Biemont C."/>
            <person name="Skalli Z."/>
            <person name="Cattolico L."/>
            <person name="Poulain J."/>
            <person name="De Berardinis V."/>
            <person name="Cruaud C."/>
            <person name="Duprat S."/>
            <person name="Brottier P."/>
            <person name="Coutanceau J.-P."/>
            <person name="Gouzy J."/>
            <person name="Parra G."/>
            <person name="Lardier G."/>
            <person name="Chapple C."/>
            <person name="McKernan K.J."/>
            <person name="McEwan P."/>
            <person name="Bosak S."/>
            <person name="Kellis M."/>
            <person name="Volff J.-N."/>
            <person name="Guigo R."/>
            <person name="Zody M.C."/>
            <person name="Mesirov J."/>
            <person name="Lindblad-Toh K."/>
            <person name="Birren B."/>
            <person name="Nusbaum C."/>
            <person name="Kahn D."/>
            <person name="Robinson-Rechavi M."/>
            <person name="Laudet V."/>
            <person name="Schachter V."/>
            <person name="Quetier F."/>
            <person name="Saurin W."/>
            <person name="Scarpelli C."/>
            <person name="Wincker P."/>
            <person name="Lander E.S."/>
            <person name="Weissenbach J."/>
            <person name="Roest Crollius H."/>
        </authorList>
    </citation>
    <scope>NUCLEOTIDE SEQUENCE [LARGE SCALE GENOMIC DNA]</scope>
</reference>
<dbReference type="OrthoDB" id="125363at2759"/>
<dbReference type="EMBL" id="CAAE01003119">
    <property type="protein sequence ID" value="CAF87741.1"/>
    <property type="molecule type" value="Genomic_DNA"/>
</dbReference>
<gene>
    <name evidence="5" type="ORF">GSTENG00000688001</name>
</gene>
<proteinExistence type="predicted"/>
<comment type="caution">
    <text evidence="5">The sequence shown here is derived from an EMBL/GenBank/DDBJ whole genome shotgun (WGS) entry which is preliminary data.</text>
</comment>
<evidence type="ECO:0000256" key="2">
    <source>
        <dbReference type="PROSITE-ProRule" id="PRU00352"/>
    </source>
</evidence>
<dbReference type="GO" id="GO:0005886">
    <property type="term" value="C:plasma membrane"/>
    <property type="evidence" value="ECO:0007669"/>
    <property type="project" value="TreeGrafter"/>
</dbReference>